<organism evidence="2 3">
    <name type="scientific">Mycena rosella</name>
    <name type="common">Pink bonnet</name>
    <name type="synonym">Agaricus rosellus</name>
    <dbReference type="NCBI Taxonomy" id="1033263"/>
    <lineage>
        <taxon>Eukaryota</taxon>
        <taxon>Fungi</taxon>
        <taxon>Dikarya</taxon>
        <taxon>Basidiomycota</taxon>
        <taxon>Agaricomycotina</taxon>
        <taxon>Agaricomycetes</taxon>
        <taxon>Agaricomycetidae</taxon>
        <taxon>Agaricales</taxon>
        <taxon>Marasmiineae</taxon>
        <taxon>Mycenaceae</taxon>
        <taxon>Mycena</taxon>
    </lineage>
</organism>
<gene>
    <name evidence="2" type="ORF">B0H17DRAFT_53964</name>
</gene>
<feature type="region of interest" description="Disordered" evidence="1">
    <location>
        <begin position="32"/>
        <end position="63"/>
    </location>
</feature>
<dbReference type="AlphaFoldDB" id="A0AAD7GA26"/>
<evidence type="ECO:0000313" key="3">
    <source>
        <dbReference type="Proteomes" id="UP001221757"/>
    </source>
</evidence>
<feature type="region of interest" description="Disordered" evidence="1">
    <location>
        <begin position="521"/>
        <end position="559"/>
    </location>
</feature>
<feature type="compositionally biased region" description="Acidic residues" evidence="1">
    <location>
        <begin position="533"/>
        <end position="558"/>
    </location>
</feature>
<feature type="region of interest" description="Disordered" evidence="1">
    <location>
        <begin position="601"/>
        <end position="635"/>
    </location>
</feature>
<name>A0AAD7GA26_MYCRO</name>
<reference evidence="2" key="1">
    <citation type="submission" date="2023-03" db="EMBL/GenBank/DDBJ databases">
        <title>Massive genome expansion in bonnet fungi (Mycena s.s.) driven by repeated elements and novel gene families across ecological guilds.</title>
        <authorList>
            <consortium name="Lawrence Berkeley National Laboratory"/>
            <person name="Harder C.B."/>
            <person name="Miyauchi S."/>
            <person name="Viragh M."/>
            <person name="Kuo A."/>
            <person name="Thoen E."/>
            <person name="Andreopoulos B."/>
            <person name="Lu D."/>
            <person name="Skrede I."/>
            <person name="Drula E."/>
            <person name="Henrissat B."/>
            <person name="Morin E."/>
            <person name="Kohler A."/>
            <person name="Barry K."/>
            <person name="LaButti K."/>
            <person name="Morin E."/>
            <person name="Salamov A."/>
            <person name="Lipzen A."/>
            <person name="Mereny Z."/>
            <person name="Hegedus B."/>
            <person name="Baldrian P."/>
            <person name="Stursova M."/>
            <person name="Weitz H."/>
            <person name="Taylor A."/>
            <person name="Grigoriev I.V."/>
            <person name="Nagy L.G."/>
            <person name="Martin F."/>
            <person name="Kauserud H."/>
        </authorList>
    </citation>
    <scope>NUCLEOTIDE SEQUENCE</scope>
    <source>
        <strain evidence="2">CBHHK067</strain>
    </source>
</reference>
<evidence type="ECO:0000256" key="1">
    <source>
        <dbReference type="SAM" id="MobiDB-lite"/>
    </source>
</evidence>
<protein>
    <submittedName>
        <fullName evidence="2">Uncharacterized protein</fullName>
    </submittedName>
</protein>
<feature type="compositionally biased region" description="Low complexity" evidence="1">
    <location>
        <begin position="137"/>
        <end position="147"/>
    </location>
</feature>
<feature type="region of interest" description="Disordered" evidence="1">
    <location>
        <begin position="100"/>
        <end position="214"/>
    </location>
</feature>
<keyword evidence="3" id="KW-1185">Reference proteome</keyword>
<accession>A0AAD7GA26</accession>
<evidence type="ECO:0000313" key="2">
    <source>
        <dbReference type="EMBL" id="KAJ7681752.1"/>
    </source>
</evidence>
<proteinExistence type="predicted"/>
<feature type="region of interest" description="Disordered" evidence="1">
    <location>
        <begin position="494"/>
        <end position="513"/>
    </location>
</feature>
<feature type="compositionally biased region" description="Low complexity" evidence="1">
    <location>
        <begin position="602"/>
        <end position="622"/>
    </location>
</feature>
<comment type="caution">
    <text evidence="2">The sequence shown here is derived from an EMBL/GenBank/DDBJ whole genome shotgun (WGS) entry which is preliminary data.</text>
</comment>
<sequence length="650" mass="69397">MQNTMLSQFSCAPALVGEGSFRAIAPRTEAFVPAPASPERPKKRHGLAAFDEGPPAKKKQVERKSAYCPVCHRPFTEVTTRNKHIGKLICFNSAEKRGLPIPPSESLEGLKSRNRLGHLQESSERFAALEGGRRRAASPAAGPSDDGAPPPTFFNQTPDSGAFVVPNPPAQQPHPPRPAPALQRSASYPLVQHQQQQSAPHDHPPRGPTGLSRATSWIQPQPVYQARAQLQSSASFGGSGDAYNTLRVPSPVFPIQQQSYPRAPAQLQSSASYDSAYNLTRVSSPAFQIHQQPPAQLQASASFGGYDATYSTSRAASPAFPAHPQPYPQAHNQLQAAASFVGGYGTGLSAAPAFYAPQSYQQAMGESNAAVYQQVAPQQTFRPAPFPSAEVPGAYVQRDAPVQPQEFRAAAQVQYASPLYGREQVYAEVQPRPARAWNVYAPGDAGVALVVSPRAASRSGAPGGYASQNSELAPSSGAYAGDAGGYAQVDPGYTAALPVSPPPPFLPEESTSALHETDGLDAQASDTEPFQSEAEDSAEDRTEPDESDELFDEPEDGTVETTVALVNDAARSEAEAAEELEEGYKTKVTYREALDMISDMYSGSSSYSSTPESTTSASTSNSPQPDSEPESLQHTLSKIFTEIGWKVRPW</sequence>
<dbReference type="Proteomes" id="UP001221757">
    <property type="component" value="Unassembled WGS sequence"/>
</dbReference>
<dbReference type="EMBL" id="JARKIE010000114">
    <property type="protein sequence ID" value="KAJ7681752.1"/>
    <property type="molecule type" value="Genomic_DNA"/>
</dbReference>
<feature type="compositionally biased region" description="Pro residues" evidence="1">
    <location>
        <begin position="166"/>
        <end position="179"/>
    </location>
</feature>